<organism evidence="2 3">
    <name type="scientific">Rhynchophorus ferrugineus</name>
    <name type="common">Red palm weevil</name>
    <name type="synonym">Curculio ferrugineus</name>
    <dbReference type="NCBI Taxonomy" id="354439"/>
    <lineage>
        <taxon>Eukaryota</taxon>
        <taxon>Metazoa</taxon>
        <taxon>Ecdysozoa</taxon>
        <taxon>Arthropoda</taxon>
        <taxon>Hexapoda</taxon>
        <taxon>Insecta</taxon>
        <taxon>Pterygota</taxon>
        <taxon>Neoptera</taxon>
        <taxon>Endopterygota</taxon>
        <taxon>Coleoptera</taxon>
        <taxon>Polyphaga</taxon>
        <taxon>Cucujiformia</taxon>
        <taxon>Curculionidae</taxon>
        <taxon>Dryophthorinae</taxon>
        <taxon>Rhynchophorus</taxon>
    </lineage>
</organism>
<feature type="region of interest" description="Disordered" evidence="1">
    <location>
        <begin position="364"/>
        <end position="444"/>
    </location>
</feature>
<accession>A0A834MG96</accession>
<protein>
    <submittedName>
        <fullName evidence="2">Uncharacterized protein</fullName>
    </submittedName>
</protein>
<dbReference type="Proteomes" id="UP000625711">
    <property type="component" value="Unassembled WGS sequence"/>
</dbReference>
<feature type="region of interest" description="Disordered" evidence="1">
    <location>
        <begin position="190"/>
        <end position="210"/>
    </location>
</feature>
<dbReference type="EMBL" id="JAACXV010000174">
    <property type="protein sequence ID" value="KAF7282418.1"/>
    <property type="molecule type" value="Genomic_DNA"/>
</dbReference>
<feature type="compositionally biased region" description="Low complexity" evidence="1">
    <location>
        <begin position="307"/>
        <end position="324"/>
    </location>
</feature>
<feature type="region of interest" description="Disordered" evidence="1">
    <location>
        <begin position="634"/>
        <end position="668"/>
    </location>
</feature>
<feature type="region of interest" description="Disordered" evidence="1">
    <location>
        <begin position="265"/>
        <end position="331"/>
    </location>
</feature>
<gene>
    <name evidence="2" type="ORF">GWI33_002651</name>
</gene>
<feature type="compositionally biased region" description="Basic and acidic residues" evidence="1">
    <location>
        <begin position="397"/>
        <end position="407"/>
    </location>
</feature>
<feature type="compositionally biased region" description="Polar residues" evidence="1">
    <location>
        <begin position="265"/>
        <end position="276"/>
    </location>
</feature>
<evidence type="ECO:0000256" key="1">
    <source>
        <dbReference type="SAM" id="MobiDB-lite"/>
    </source>
</evidence>
<feature type="compositionally biased region" description="Polar residues" evidence="1">
    <location>
        <begin position="413"/>
        <end position="422"/>
    </location>
</feature>
<sequence>MPEKVFTMQSEETEEAVSYSEQSKTQKMTYTKSQSILLPENIVKAADVDTESCPTAKFNHINLEDDIEKVEVESHDSSSSSKGVAPEKKIEFLSIPDFAGIPEENPNESVKNWLQKITEIHNGAVKKSQAAPPQTNASRVVKYQDLPYMGEITLDNSKPRRGRKPKKADICHLIYKNYGTIFPGTPNASSYLEKDSNTPSKKMPVNEKDADVINRSDVQNKIISSLLEKRLTQENKKNVNEPKEDQNEPLNLCIRDLNHLRIRFTGSNDKSANPNDVKSEPQSDDDIEIVTETPSPSLSVRNELRFPSTPDSLSTSSPDTPNTPEGQNGPGGYVYWPNAGVFIHPLALQQQLMMYQRLAGNMNYSLPSHSPRPPPGNGDNKTDPTEQLRKIVPKLTKAHESDSSHHDNKPKRNASSASNSEKTPAKRKRSAIFIPPIPTENSSNPATEVSICKFKFTGGAKPSLQEKKMLSVDSGGNFRYYSGTGDKSMRGYEFFPRETLQQQITSTQGSSTGAFLQASGEKIYPVPPLDITGGNSTSDFLLTPQLPGSSLAAIQHEVANSNTAIRNKKRKSRKSLQREKLEQTFKEKGFLIQTQQLESAEGATYCKFRQLRKFTRYLFRSWKDYLPGNVRELQENEQRELQPSDVVEMPSDSMDSISVKSGDLAGPS</sequence>
<name>A0A834MG96_RHYFE</name>
<feature type="region of interest" description="Disordered" evidence="1">
    <location>
        <begin position="1"/>
        <end position="25"/>
    </location>
</feature>
<feature type="compositionally biased region" description="Basic and acidic residues" evidence="1">
    <location>
        <begin position="380"/>
        <end position="389"/>
    </location>
</feature>
<proteinExistence type="predicted"/>
<evidence type="ECO:0000313" key="3">
    <source>
        <dbReference type="Proteomes" id="UP000625711"/>
    </source>
</evidence>
<comment type="caution">
    <text evidence="2">The sequence shown here is derived from an EMBL/GenBank/DDBJ whole genome shotgun (WGS) entry which is preliminary data.</text>
</comment>
<reference evidence="2" key="1">
    <citation type="submission" date="2020-08" db="EMBL/GenBank/DDBJ databases">
        <title>Genome sequencing and assembly of the red palm weevil Rhynchophorus ferrugineus.</title>
        <authorList>
            <person name="Dias G.B."/>
            <person name="Bergman C.M."/>
            <person name="Manee M."/>
        </authorList>
    </citation>
    <scope>NUCLEOTIDE SEQUENCE</scope>
    <source>
        <strain evidence="2">AA-2017</strain>
        <tissue evidence="2">Whole larva</tissue>
    </source>
</reference>
<dbReference type="AlphaFoldDB" id="A0A834MG96"/>
<dbReference type="OrthoDB" id="6348149at2759"/>
<keyword evidence="3" id="KW-1185">Reference proteome</keyword>
<evidence type="ECO:0000313" key="2">
    <source>
        <dbReference type="EMBL" id="KAF7282418.1"/>
    </source>
</evidence>